<dbReference type="RefSeq" id="WP_138086003.1">
    <property type="nucleotide sequence ID" value="NZ_VAUV01000006.1"/>
</dbReference>
<proteinExistence type="predicted"/>
<evidence type="ECO:0008006" key="3">
    <source>
        <dbReference type="Google" id="ProtNLM"/>
    </source>
</evidence>
<reference evidence="1 2" key="1">
    <citation type="submission" date="2019-05" db="EMBL/GenBank/DDBJ databases">
        <title>Verrucobacter flavum gen. nov., sp. nov. a new member of the family Verrucomicrobiaceae.</title>
        <authorList>
            <person name="Szuroczki S."/>
            <person name="Abbaszade G."/>
            <person name="Szabo A."/>
            <person name="Felfoldi T."/>
            <person name="Schumann P."/>
            <person name="Boka K."/>
            <person name="Keki Z."/>
            <person name="Toumi M."/>
            <person name="Toth E."/>
        </authorList>
    </citation>
    <scope>NUCLEOTIDE SEQUENCE [LARGE SCALE GENOMIC DNA]</scope>
    <source>
        <strain evidence="1 2">MG-N-17</strain>
    </source>
</reference>
<dbReference type="Proteomes" id="UP000306196">
    <property type="component" value="Unassembled WGS sequence"/>
</dbReference>
<comment type="caution">
    <text evidence="1">The sequence shown here is derived from an EMBL/GenBank/DDBJ whole genome shotgun (WGS) entry which is preliminary data.</text>
</comment>
<sequence length="210" mass="24078">MSYYTNFVKDFPSRCLDLLKFEMEAKNKNLEVTLLLVVAGQAIFMPYERLDLNNSKNKHPSKDFEKFETARSDLQKELAKKCKDSRLFKDENGSYNSHAWIYKECAPDQVNHEAVPGMRPVEDKLALTIVKILRNALAHGNLRTNGNPIDRLVFLSGIYESPNYNRLECTPDSLRCFLKNWATMLKKLKIDHATIIEGQFGSELLESDAA</sequence>
<accession>A0A5R8KFU6</accession>
<evidence type="ECO:0000313" key="2">
    <source>
        <dbReference type="Proteomes" id="UP000306196"/>
    </source>
</evidence>
<dbReference type="OrthoDB" id="7841749at2"/>
<dbReference type="AlphaFoldDB" id="A0A5R8KFU6"/>
<protein>
    <recommendedName>
        <fullName evidence="3">pEK499-p136 HEPN domain-containing protein</fullName>
    </recommendedName>
</protein>
<gene>
    <name evidence="1" type="ORF">FEM03_09685</name>
</gene>
<evidence type="ECO:0000313" key="1">
    <source>
        <dbReference type="EMBL" id="TLD71167.1"/>
    </source>
</evidence>
<organism evidence="1 2">
    <name type="scientific">Phragmitibacter flavus</name>
    <dbReference type="NCBI Taxonomy" id="2576071"/>
    <lineage>
        <taxon>Bacteria</taxon>
        <taxon>Pseudomonadati</taxon>
        <taxon>Verrucomicrobiota</taxon>
        <taxon>Verrucomicrobiia</taxon>
        <taxon>Verrucomicrobiales</taxon>
        <taxon>Verrucomicrobiaceae</taxon>
        <taxon>Phragmitibacter</taxon>
    </lineage>
</organism>
<name>A0A5R8KFU6_9BACT</name>
<dbReference type="EMBL" id="VAUV01000006">
    <property type="protein sequence ID" value="TLD71167.1"/>
    <property type="molecule type" value="Genomic_DNA"/>
</dbReference>
<keyword evidence="2" id="KW-1185">Reference proteome</keyword>